<protein>
    <recommendedName>
        <fullName evidence="4">NAD(+) diphosphatase</fullName>
        <ecNumber evidence="4">3.6.1.22</ecNumber>
    </recommendedName>
</protein>
<evidence type="ECO:0000259" key="10">
    <source>
        <dbReference type="PROSITE" id="PS51462"/>
    </source>
</evidence>
<comment type="cofactor">
    <cofactor evidence="2">
        <name>Zn(2+)</name>
        <dbReference type="ChEBI" id="CHEBI:29105"/>
    </cofactor>
</comment>
<keyword evidence="6" id="KW-0378">Hydrolase</keyword>
<dbReference type="InterPro" id="IPR015797">
    <property type="entry name" value="NUDIX_hydrolase-like_dom_sf"/>
</dbReference>
<evidence type="ECO:0000256" key="6">
    <source>
        <dbReference type="ARBA" id="ARBA00022801"/>
    </source>
</evidence>
<evidence type="ECO:0000256" key="1">
    <source>
        <dbReference type="ARBA" id="ARBA00001946"/>
    </source>
</evidence>
<dbReference type="CDD" id="cd03429">
    <property type="entry name" value="NUDIX_NADH_pyrophosphatase_Nudt13"/>
    <property type="match status" value="1"/>
</dbReference>
<keyword evidence="12" id="KW-1185">Reference proteome</keyword>
<dbReference type="GO" id="GO:0019677">
    <property type="term" value="P:NAD+ catabolic process"/>
    <property type="evidence" value="ECO:0007669"/>
    <property type="project" value="TreeGrafter"/>
</dbReference>
<dbReference type="GO" id="GO:0005777">
    <property type="term" value="C:peroxisome"/>
    <property type="evidence" value="ECO:0007669"/>
    <property type="project" value="TreeGrafter"/>
</dbReference>
<dbReference type="EMBL" id="KN831954">
    <property type="protein sequence ID" value="KIO09470.1"/>
    <property type="molecule type" value="Genomic_DNA"/>
</dbReference>
<dbReference type="Gene3D" id="3.90.79.20">
    <property type="match status" value="1"/>
</dbReference>
<feature type="non-terminal residue" evidence="11">
    <location>
        <position position="1"/>
    </location>
</feature>
<evidence type="ECO:0000256" key="5">
    <source>
        <dbReference type="ARBA" id="ARBA00022723"/>
    </source>
</evidence>
<evidence type="ECO:0000313" key="12">
    <source>
        <dbReference type="Proteomes" id="UP000054217"/>
    </source>
</evidence>
<dbReference type="InterPro" id="IPR000086">
    <property type="entry name" value="NUDIX_hydrolase_dom"/>
</dbReference>
<evidence type="ECO:0000256" key="4">
    <source>
        <dbReference type="ARBA" id="ARBA00012381"/>
    </source>
</evidence>
<dbReference type="InterPro" id="IPR015375">
    <property type="entry name" value="NADH_PPase-like_N"/>
</dbReference>
<dbReference type="Pfam" id="PF09296">
    <property type="entry name" value="NUDIX-like"/>
    <property type="match status" value="1"/>
</dbReference>
<name>A0A0C3P7R8_PISTI</name>
<dbReference type="InParanoid" id="A0A0C3P7R8"/>
<dbReference type="Pfam" id="PF00293">
    <property type="entry name" value="NUDIX"/>
    <property type="match status" value="1"/>
</dbReference>
<proteinExistence type="inferred from homology"/>
<keyword evidence="8" id="KW-0520">NAD</keyword>
<feature type="domain" description="Nudix hydrolase" evidence="10">
    <location>
        <begin position="247"/>
        <end position="375"/>
    </location>
</feature>
<keyword evidence="7" id="KW-0460">Magnesium</keyword>
<dbReference type="HOGENOM" id="CLU_037162_0_2_1"/>
<evidence type="ECO:0000256" key="3">
    <source>
        <dbReference type="ARBA" id="ARBA00009595"/>
    </source>
</evidence>
<dbReference type="GO" id="GO:0005829">
    <property type="term" value="C:cytosol"/>
    <property type="evidence" value="ECO:0007669"/>
    <property type="project" value="TreeGrafter"/>
</dbReference>
<organism evidence="11 12">
    <name type="scientific">Pisolithus tinctorius Marx 270</name>
    <dbReference type="NCBI Taxonomy" id="870435"/>
    <lineage>
        <taxon>Eukaryota</taxon>
        <taxon>Fungi</taxon>
        <taxon>Dikarya</taxon>
        <taxon>Basidiomycota</taxon>
        <taxon>Agaricomycotina</taxon>
        <taxon>Agaricomycetes</taxon>
        <taxon>Agaricomycetidae</taxon>
        <taxon>Boletales</taxon>
        <taxon>Sclerodermatineae</taxon>
        <taxon>Pisolithaceae</taxon>
        <taxon>Pisolithus</taxon>
    </lineage>
</organism>
<dbReference type="GO" id="GO:0035529">
    <property type="term" value="F:NADH pyrophosphatase activity"/>
    <property type="evidence" value="ECO:0007669"/>
    <property type="project" value="TreeGrafter"/>
</dbReference>
<dbReference type="PANTHER" id="PTHR42904:SF6">
    <property type="entry name" value="NAD-CAPPED RNA HYDROLASE NUDT12"/>
    <property type="match status" value="1"/>
</dbReference>
<keyword evidence="5" id="KW-0479">Metal-binding</keyword>
<dbReference type="PROSITE" id="PS00893">
    <property type="entry name" value="NUDIX_BOX"/>
    <property type="match status" value="1"/>
</dbReference>
<evidence type="ECO:0000313" key="11">
    <source>
        <dbReference type="EMBL" id="KIO09470.1"/>
    </source>
</evidence>
<dbReference type="PROSITE" id="PS51462">
    <property type="entry name" value="NUDIX"/>
    <property type="match status" value="1"/>
</dbReference>
<accession>A0A0C3P7R8</accession>
<dbReference type="AlphaFoldDB" id="A0A0C3P7R8"/>
<reference evidence="12" key="2">
    <citation type="submission" date="2015-01" db="EMBL/GenBank/DDBJ databases">
        <title>Evolutionary Origins and Diversification of the Mycorrhizal Mutualists.</title>
        <authorList>
            <consortium name="DOE Joint Genome Institute"/>
            <consortium name="Mycorrhizal Genomics Consortium"/>
            <person name="Kohler A."/>
            <person name="Kuo A."/>
            <person name="Nagy L.G."/>
            <person name="Floudas D."/>
            <person name="Copeland A."/>
            <person name="Barry K.W."/>
            <person name="Cichocki N."/>
            <person name="Veneault-Fourrey C."/>
            <person name="LaButti K."/>
            <person name="Lindquist E.A."/>
            <person name="Lipzen A."/>
            <person name="Lundell T."/>
            <person name="Morin E."/>
            <person name="Murat C."/>
            <person name="Riley R."/>
            <person name="Ohm R."/>
            <person name="Sun H."/>
            <person name="Tunlid A."/>
            <person name="Henrissat B."/>
            <person name="Grigoriev I.V."/>
            <person name="Hibbett D.S."/>
            <person name="Martin F."/>
        </authorList>
    </citation>
    <scope>NUCLEOTIDE SEQUENCE [LARGE SCALE GENOMIC DNA]</scope>
    <source>
        <strain evidence="12">Marx 270</strain>
    </source>
</reference>
<dbReference type="SUPFAM" id="SSF55811">
    <property type="entry name" value="Nudix"/>
    <property type="match status" value="1"/>
</dbReference>
<dbReference type="InterPro" id="IPR050241">
    <property type="entry name" value="NAD-cap_RNA_hydrolase_NudC"/>
</dbReference>
<dbReference type="InterPro" id="IPR020084">
    <property type="entry name" value="NUDIX_hydrolase_CS"/>
</dbReference>
<evidence type="ECO:0000256" key="9">
    <source>
        <dbReference type="ARBA" id="ARBA00023679"/>
    </source>
</evidence>
<dbReference type="FunCoup" id="A0A0C3P7R8">
    <property type="interactions" value="92"/>
</dbReference>
<evidence type="ECO:0000256" key="2">
    <source>
        <dbReference type="ARBA" id="ARBA00001947"/>
    </source>
</evidence>
<dbReference type="InterPro" id="IPR049734">
    <property type="entry name" value="NudC-like_C"/>
</dbReference>
<gene>
    <name evidence="11" type="ORF">M404DRAFT_131268</name>
</gene>
<dbReference type="Gene3D" id="3.90.79.10">
    <property type="entry name" value="Nucleoside Triphosphate Pyrophosphohydrolase"/>
    <property type="match status" value="1"/>
</dbReference>
<dbReference type="NCBIfam" id="NF001299">
    <property type="entry name" value="PRK00241.1"/>
    <property type="match status" value="1"/>
</dbReference>
<sequence length="418" mass="45778">GARFVNFMGGSPLNRLSWLRPSQSFLNAVISSPATRWILFNDGLPLIATHAITQKRTLALLPTDGVRPLLGIEPYFGQGQFEGEANHSDAPVLEAARFRGTRIVFLGLKEADSLTAAALPSSDFKDPQATVANLEGTPFFTIEVADLEDSLVKEAIQTSQCADSSLNFMDPRTAMTSLDVFTAAVFAEARSMVDWNRRNKFCPACGSPTYSLWAGWKLSCTSLLPWTTNAGGKPCPSGRGTQNFCHPRTDPVVIMVVMDESGDKILLGRNKRFPFKFYSALAGFVEPGESYEDAVKREMWEEAGVRVRNVRYHSGQPWPFPANLMLGFYATADSSAPIRTDLDNELEDARWYTREEVLAVLAHQAGAQGAHSATSSHDSAGEVEPLFKMPPPTAIAGVLIKQWAEGNSKFDYAMKGNL</sequence>
<dbReference type="PANTHER" id="PTHR42904">
    <property type="entry name" value="NUDIX HYDROLASE, NUDC SUBFAMILY"/>
    <property type="match status" value="1"/>
</dbReference>
<dbReference type="Proteomes" id="UP000054217">
    <property type="component" value="Unassembled WGS sequence"/>
</dbReference>
<dbReference type="EC" id="3.6.1.22" evidence="4"/>
<comment type="catalytic activity">
    <reaction evidence="9">
        <text>a 5'-end NAD(+)-phospho-ribonucleoside in mRNA + H2O = a 5'-end phospho-adenosine-phospho-ribonucleoside in mRNA + beta-nicotinamide D-ribonucleotide + 2 H(+)</text>
        <dbReference type="Rhea" id="RHEA:60876"/>
        <dbReference type="Rhea" id="RHEA-COMP:15698"/>
        <dbReference type="Rhea" id="RHEA-COMP:15719"/>
        <dbReference type="ChEBI" id="CHEBI:14649"/>
        <dbReference type="ChEBI" id="CHEBI:15377"/>
        <dbReference type="ChEBI" id="CHEBI:15378"/>
        <dbReference type="ChEBI" id="CHEBI:144029"/>
        <dbReference type="ChEBI" id="CHEBI:144051"/>
    </reaction>
    <physiologicalReaction direction="left-to-right" evidence="9">
        <dbReference type="Rhea" id="RHEA:60877"/>
    </physiologicalReaction>
</comment>
<evidence type="ECO:0000256" key="7">
    <source>
        <dbReference type="ARBA" id="ARBA00022842"/>
    </source>
</evidence>
<evidence type="ECO:0000256" key="8">
    <source>
        <dbReference type="ARBA" id="ARBA00023027"/>
    </source>
</evidence>
<dbReference type="STRING" id="870435.A0A0C3P7R8"/>
<dbReference type="OrthoDB" id="10249612at2759"/>
<dbReference type="GO" id="GO:0006742">
    <property type="term" value="P:NADP+ catabolic process"/>
    <property type="evidence" value="ECO:0007669"/>
    <property type="project" value="TreeGrafter"/>
</dbReference>
<comment type="cofactor">
    <cofactor evidence="1">
        <name>Mg(2+)</name>
        <dbReference type="ChEBI" id="CHEBI:18420"/>
    </cofactor>
</comment>
<dbReference type="GO" id="GO:0046872">
    <property type="term" value="F:metal ion binding"/>
    <property type="evidence" value="ECO:0007669"/>
    <property type="project" value="UniProtKB-KW"/>
</dbReference>
<reference evidence="11 12" key="1">
    <citation type="submission" date="2014-04" db="EMBL/GenBank/DDBJ databases">
        <authorList>
            <consortium name="DOE Joint Genome Institute"/>
            <person name="Kuo A."/>
            <person name="Kohler A."/>
            <person name="Costa M.D."/>
            <person name="Nagy L.G."/>
            <person name="Floudas D."/>
            <person name="Copeland A."/>
            <person name="Barry K.W."/>
            <person name="Cichocki N."/>
            <person name="Veneault-Fourrey C."/>
            <person name="LaButti K."/>
            <person name="Lindquist E.A."/>
            <person name="Lipzen A."/>
            <person name="Lundell T."/>
            <person name="Morin E."/>
            <person name="Murat C."/>
            <person name="Sun H."/>
            <person name="Tunlid A."/>
            <person name="Henrissat B."/>
            <person name="Grigoriev I.V."/>
            <person name="Hibbett D.S."/>
            <person name="Martin F."/>
            <person name="Nordberg H.P."/>
            <person name="Cantor M.N."/>
            <person name="Hua S.X."/>
        </authorList>
    </citation>
    <scope>NUCLEOTIDE SEQUENCE [LARGE SCALE GENOMIC DNA]</scope>
    <source>
        <strain evidence="11 12">Marx 270</strain>
    </source>
</reference>
<comment type="similarity">
    <text evidence="3">Belongs to the Nudix hydrolase family. NudC subfamily.</text>
</comment>